<keyword evidence="2" id="KW-1185">Reference proteome</keyword>
<gene>
    <name evidence="1" type="ORF">LSALG_LOCUS12208</name>
</gene>
<proteinExistence type="predicted"/>
<reference evidence="1" key="1">
    <citation type="submission" date="2023-04" db="EMBL/GenBank/DDBJ databases">
        <authorList>
            <person name="Vijverberg K."/>
            <person name="Xiong W."/>
            <person name="Schranz E."/>
        </authorList>
    </citation>
    <scope>NUCLEOTIDE SEQUENCE</scope>
</reference>
<dbReference type="Proteomes" id="UP001177003">
    <property type="component" value="Chromosome 2"/>
</dbReference>
<dbReference type="AlphaFoldDB" id="A0AA35V6Y6"/>
<name>A0AA35V6Y6_LACSI</name>
<dbReference type="Gene3D" id="3.60.21.60">
    <property type="match status" value="1"/>
</dbReference>
<organism evidence="1 2">
    <name type="scientific">Lactuca saligna</name>
    <name type="common">Willowleaf lettuce</name>
    <dbReference type="NCBI Taxonomy" id="75948"/>
    <lineage>
        <taxon>Eukaryota</taxon>
        <taxon>Viridiplantae</taxon>
        <taxon>Streptophyta</taxon>
        <taxon>Embryophyta</taxon>
        <taxon>Tracheophyta</taxon>
        <taxon>Spermatophyta</taxon>
        <taxon>Magnoliopsida</taxon>
        <taxon>eudicotyledons</taxon>
        <taxon>Gunneridae</taxon>
        <taxon>Pentapetalae</taxon>
        <taxon>asterids</taxon>
        <taxon>campanulids</taxon>
        <taxon>Asterales</taxon>
        <taxon>Asteraceae</taxon>
        <taxon>Cichorioideae</taxon>
        <taxon>Cichorieae</taxon>
        <taxon>Lactucinae</taxon>
        <taxon>Lactuca</taxon>
    </lineage>
</organism>
<sequence>MFAGFDAFERSLYFGPSFDLGQFERFRRIFHHSTYRVLLNHKERSTLNVEENGYKQRVWIRRARPEEEETFQFTIVQIIASDPYTTIDNLFFEPLSDLLGYAQRKQPQLLILPLYHPLSPRNP</sequence>
<evidence type="ECO:0000313" key="2">
    <source>
        <dbReference type="Proteomes" id="UP001177003"/>
    </source>
</evidence>
<accession>A0AA35V6Y6</accession>
<evidence type="ECO:0000313" key="1">
    <source>
        <dbReference type="EMBL" id="CAI9271961.1"/>
    </source>
</evidence>
<protein>
    <submittedName>
        <fullName evidence="1">Uncharacterized protein</fullName>
    </submittedName>
</protein>
<dbReference type="PANTHER" id="PTHR35716:SF1">
    <property type="entry name" value="OS05G0574700 PROTEIN"/>
    <property type="match status" value="1"/>
</dbReference>
<dbReference type="PANTHER" id="PTHR35716">
    <property type="entry name" value="OS05G0574700 PROTEIN-RELATED"/>
    <property type="match status" value="1"/>
</dbReference>
<dbReference type="EMBL" id="OX465078">
    <property type="protein sequence ID" value="CAI9271961.1"/>
    <property type="molecule type" value="Genomic_DNA"/>
</dbReference>